<dbReference type="PROSITE" id="PS50887">
    <property type="entry name" value="GGDEF"/>
    <property type="match status" value="1"/>
</dbReference>
<keyword evidence="4 8" id="KW-1133">Transmembrane helix</keyword>
<sequence>MMSTPRPPSPAPSRAPASLRRTFQRLLRGLILLSLAFILLATATLIYQNESRSWHGRQAEVAHNLALSVQAYLQQTINNLQAFALVGLDEASQHPQQAQRLFDLYPDYDLVQVIGPDNQVILSLSRAATPTIQLVTLPQARWLAEARAGHTYLSPFQISPQGKPYLLLAMPAVEGRVVAAQISLEPLWERVRTTSLGHSGVVYLADSAGRIMAHPDPEVVLRGAVLPPEVLAVLPAAGQPQHLEWNLDAAGQWVERTVLPIPDSDWVVVAEVPGHEVHAGTLLSLGILGGGTLLLGVLLSLGADAHLRRQILIPLEHLRQGALALSAGRLEHRLNLQRPEELRQVAQAFNIMAQTLQAQQAALARQAEALAHLYQLATLLHAAENLESAYNATLETLFTLFPQTRAAYIFVRDDQGNLTLAASRRAPTAPATEETLPSTAPNPHRWLAATTPRVYIEGPYAMIVLQGRQDRLGLLRVEAHTPEAWAEAEQRWLAMLGDQLAHAMQTLTLYEQLRQELAERRRAEEALRQAHADLEERIHQRTQELRRLNRELLLSLNERNVSQERLQRQKQQLETLRQATLELTTHLDLNSLLQSLVQHAVKIVNADAGGFYLYEPAHDYLVRVVSLGEHALPLGLIIRRGESLSGRVLQSREPILITDYRHWEGRLTHLPQESQVHAVIGLPVQWGDEFLGVLNVATYKERTFSQEEVNLLNLFAIQAAIAIRNARILDNERRLRRRAEALAKVNAALTASLELKPLLLRVLEAATEAIPAADRGSVLLLDPQSGELVIEALYGYTDPRIYALRFPREAGYAAKALREGRPILIPDARADPVVRYDGEIEEMRQVRSAIAAPMYLHEQPVGVITLDCTRETHAFTSEDLDLLKAFADQAAIAIHNVRLYEREKHLAITDELTQVYNRRYALQLAEREIERARRYRRPLAMILADIDHFKLVNDTYGHLVGDEVLHDLAQRCRRQLRDFDVLGRYGGEEFLMVLPEADAEAALGVAERLRQAVANPPFNGGEHSIQITLSLGVVAFDRDHPDLNQWLMRVDAALYRAKESGRNRAVLWEGEADDDGTASPSS</sequence>
<evidence type="ECO:0000256" key="7">
    <source>
        <dbReference type="SAM" id="MobiDB-lite"/>
    </source>
</evidence>
<dbReference type="Pfam" id="PF13185">
    <property type="entry name" value="GAF_2"/>
    <property type="match status" value="2"/>
</dbReference>
<dbReference type="Pfam" id="PF00672">
    <property type="entry name" value="HAMP"/>
    <property type="match status" value="1"/>
</dbReference>
<dbReference type="CDD" id="cd18774">
    <property type="entry name" value="PDC2_HK_sensor"/>
    <property type="match status" value="1"/>
</dbReference>
<keyword evidence="11" id="KW-0808">Transferase</keyword>
<dbReference type="Pfam" id="PF02743">
    <property type="entry name" value="dCache_1"/>
    <property type="match status" value="1"/>
</dbReference>
<feature type="domain" description="GGDEF" evidence="10">
    <location>
        <begin position="937"/>
        <end position="1070"/>
    </location>
</feature>
<dbReference type="SMART" id="SM00065">
    <property type="entry name" value="GAF"/>
    <property type="match status" value="3"/>
</dbReference>
<keyword evidence="6" id="KW-0175">Coiled coil</keyword>
<dbReference type="InterPro" id="IPR050469">
    <property type="entry name" value="Diguanylate_Cyclase"/>
</dbReference>
<dbReference type="SUPFAM" id="SSF55073">
    <property type="entry name" value="Nucleotide cyclase"/>
    <property type="match status" value="1"/>
</dbReference>
<dbReference type="InterPro" id="IPR000160">
    <property type="entry name" value="GGDEF_dom"/>
</dbReference>
<evidence type="ECO:0000313" key="12">
    <source>
        <dbReference type="Proteomes" id="UP001254165"/>
    </source>
</evidence>
<dbReference type="SUPFAM" id="SSF158472">
    <property type="entry name" value="HAMP domain-like"/>
    <property type="match status" value="1"/>
</dbReference>
<feature type="region of interest" description="Disordered" evidence="7">
    <location>
        <begin position="424"/>
        <end position="444"/>
    </location>
</feature>
<dbReference type="RefSeq" id="WP_315624995.1">
    <property type="nucleotide sequence ID" value="NZ_JAUHMF010000002.1"/>
</dbReference>
<keyword evidence="12" id="KW-1185">Reference proteome</keyword>
<keyword evidence="5 8" id="KW-0472">Membrane</keyword>
<comment type="subcellular location">
    <subcellularLocation>
        <location evidence="1">Cell membrane</location>
        <topology evidence="1">Multi-pass membrane protein</topology>
    </subcellularLocation>
</comment>
<dbReference type="InterPro" id="IPR033479">
    <property type="entry name" value="dCache_1"/>
</dbReference>
<dbReference type="Gene3D" id="3.30.450.20">
    <property type="entry name" value="PAS domain"/>
    <property type="match status" value="1"/>
</dbReference>
<dbReference type="InterPro" id="IPR003660">
    <property type="entry name" value="HAMP_dom"/>
</dbReference>
<keyword evidence="3 8" id="KW-0812">Transmembrane</keyword>
<protein>
    <submittedName>
        <fullName evidence="11">Diguanylate cyclase</fullName>
        <ecNumber evidence="11">2.7.7.65</ecNumber>
    </submittedName>
</protein>
<dbReference type="PANTHER" id="PTHR45138:SF9">
    <property type="entry name" value="DIGUANYLATE CYCLASE DGCM-RELATED"/>
    <property type="match status" value="1"/>
</dbReference>
<dbReference type="CDD" id="cd01949">
    <property type="entry name" value="GGDEF"/>
    <property type="match status" value="1"/>
</dbReference>
<keyword evidence="2" id="KW-1003">Cell membrane</keyword>
<dbReference type="EMBL" id="JAUHMF010000002">
    <property type="protein sequence ID" value="MDT8898336.1"/>
    <property type="molecule type" value="Genomic_DNA"/>
</dbReference>
<dbReference type="InterPro" id="IPR029016">
    <property type="entry name" value="GAF-like_dom_sf"/>
</dbReference>
<evidence type="ECO:0000256" key="1">
    <source>
        <dbReference type="ARBA" id="ARBA00004651"/>
    </source>
</evidence>
<dbReference type="InterPro" id="IPR003018">
    <property type="entry name" value="GAF"/>
</dbReference>
<dbReference type="PROSITE" id="PS50885">
    <property type="entry name" value="HAMP"/>
    <property type="match status" value="1"/>
</dbReference>
<dbReference type="Proteomes" id="UP001254165">
    <property type="component" value="Unassembled WGS sequence"/>
</dbReference>
<feature type="domain" description="HAMP" evidence="9">
    <location>
        <begin position="309"/>
        <end position="361"/>
    </location>
</feature>
<feature type="coiled-coil region" evidence="6">
    <location>
        <begin position="510"/>
        <end position="583"/>
    </location>
</feature>
<dbReference type="InterPro" id="IPR029787">
    <property type="entry name" value="Nucleotide_cyclase"/>
</dbReference>
<evidence type="ECO:0000256" key="6">
    <source>
        <dbReference type="SAM" id="Coils"/>
    </source>
</evidence>
<evidence type="ECO:0000256" key="3">
    <source>
        <dbReference type="ARBA" id="ARBA00022692"/>
    </source>
</evidence>
<name>A0ABU3NNC3_9CHLR</name>
<dbReference type="InterPro" id="IPR043128">
    <property type="entry name" value="Rev_trsase/Diguanyl_cyclase"/>
</dbReference>
<dbReference type="Gene3D" id="3.30.450.40">
    <property type="match status" value="3"/>
</dbReference>
<accession>A0ABU3NNC3</accession>
<dbReference type="Gene3D" id="6.10.340.10">
    <property type="match status" value="1"/>
</dbReference>
<dbReference type="GO" id="GO:0052621">
    <property type="term" value="F:diguanylate cyclase activity"/>
    <property type="evidence" value="ECO:0007669"/>
    <property type="project" value="UniProtKB-EC"/>
</dbReference>
<dbReference type="Pfam" id="PF00990">
    <property type="entry name" value="GGDEF"/>
    <property type="match status" value="1"/>
</dbReference>
<dbReference type="CDD" id="cd06225">
    <property type="entry name" value="HAMP"/>
    <property type="match status" value="1"/>
</dbReference>
<dbReference type="SMART" id="SM00267">
    <property type="entry name" value="GGDEF"/>
    <property type="match status" value="1"/>
</dbReference>
<evidence type="ECO:0000259" key="9">
    <source>
        <dbReference type="PROSITE" id="PS50885"/>
    </source>
</evidence>
<evidence type="ECO:0000259" key="10">
    <source>
        <dbReference type="PROSITE" id="PS50887"/>
    </source>
</evidence>
<dbReference type="EC" id="2.7.7.65" evidence="11"/>
<comment type="caution">
    <text evidence="11">The sequence shown here is derived from an EMBL/GenBank/DDBJ whole genome shotgun (WGS) entry which is preliminary data.</text>
</comment>
<proteinExistence type="predicted"/>
<evidence type="ECO:0000256" key="8">
    <source>
        <dbReference type="SAM" id="Phobius"/>
    </source>
</evidence>
<keyword evidence="11" id="KW-0548">Nucleotidyltransferase</keyword>
<reference evidence="11 12" key="1">
    <citation type="submission" date="2023-07" db="EMBL/GenBank/DDBJ databases">
        <title>Novel species of Thermanaerothrix with wide hydrolytic capabilities.</title>
        <authorList>
            <person name="Zayulina K.S."/>
            <person name="Podosokorskaya O.A."/>
            <person name="Elcheninov A.G."/>
        </authorList>
    </citation>
    <scope>NUCLEOTIDE SEQUENCE [LARGE SCALE GENOMIC DNA]</scope>
    <source>
        <strain evidence="11 12">4228-RoL</strain>
    </source>
</reference>
<dbReference type="PANTHER" id="PTHR45138">
    <property type="entry name" value="REGULATORY COMPONENTS OF SENSORY TRANSDUCTION SYSTEM"/>
    <property type="match status" value="1"/>
</dbReference>
<organism evidence="11 12">
    <name type="scientific">Thermanaerothrix solaris</name>
    <dbReference type="NCBI Taxonomy" id="3058434"/>
    <lineage>
        <taxon>Bacteria</taxon>
        <taxon>Bacillati</taxon>
        <taxon>Chloroflexota</taxon>
        <taxon>Anaerolineae</taxon>
        <taxon>Anaerolineales</taxon>
        <taxon>Anaerolineaceae</taxon>
        <taxon>Thermanaerothrix</taxon>
    </lineage>
</organism>
<evidence type="ECO:0000256" key="5">
    <source>
        <dbReference type="ARBA" id="ARBA00023136"/>
    </source>
</evidence>
<dbReference type="SUPFAM" id="SSF55781">
    <property type="entry name" value="GAF domain-like"/>
    <property type="match status" value="3"/>
</dbReference>
<dbReference type="Gene3D" id="3.30.70.270">
    <property type="match status" value="1"/>
</dbReference>
<gene>
    <name evidence="11" type="ORF">QYE77_08655</name>
</gene>
<evidence type="ECO:0000256" key="2">
    <source>
        <dbReference type="ARBA" id="ARBA00022475"/>
    </source>
</evidence>
<feature type="transmembrane region" description="Helical" evidence="8">
    <location>
        <begin position="26"/>
        <end position="47"/>
    </location>
</feature>
<dbReference type="NCBIfam" id="TIGR00254">
    <property type="entry name" value="GGDEF"/>
    <property type="match status" value="1"/>
</dbReference>
<evidence type="ECO:0000313" key="11">
    <source>
        <dbReference type="EMBL" id="MDT8898336.1"/>
    </source>
</evidence>
<dbReference type="SMART" id="SM00304">
    <property type="entry name" value="HAMP"/>
    <property type="match status" value="1"/>
</dbReference>
<evidence type="ECO:0000256" key="4">
    <source>
        <dbReference type="ARBA" id="ARBA00022989"/>
    </source>
</evidence>